<keyword evidence="21" id="KW-1185">Reference proteome</keyword>
<evidence type="ECO:0000256" key="17">
    <source>
        <dbReference type="ARBA" id="ARBA00030571"/>
    </source>
</evidence>
<dbReference type="STRING" id="1048340.SAMN05444487_10980"/>
<evidence type="ECO:0000256" key="3">
    <source>
        <dbReference type="ARBA" id="ARBA00001522"/>
    </source>
</evidence>
<name>A0A1H2YHL2_9BACL</name>
<dbReference type="EMBL" id="FNNQ01000009">
    <property type="protein sequence ID" value="SDX04713.1"/>
    <property type="molecule type" value="Genomic_DNA"/>
</dbReference>
<keyword evidence="10" id="KW-0169">Cobalamin biosynthesis</keyword>
<evidence type="ECO:0000256" key="9">
    <source>
        <dbReference type="ARBA" id="ARBA00012523"/>
    </source>
</evidence>
<feature type="binding site" evidence="19">
    <location>
        <position position="60"/>
    </location>
    <ligand>
        <name>GTP</name>
        <dbReference type="ChEBI" id="CHEBI:37565"/>
    </ligand>
</feature>
<evidence type="ECO:0000256" key="2">
    <source>
        <dbReference type="ARBA" id="ARBA00000711"/>
    </source>
</evidence>
<dbReference type="InterPro" id="IPR003203">
    <property type="entry name" value="CobU/CobP"/>
</dbReference>
<feature type="binding site" evidence="19">
    <location>
        <position position="81"/>
    </location>
    <ligand>
        <name>GTP</name>
        <dbReference type="ChEBI" id="CHEBI:37565"/>
    </ligand>
</feature>
<dbReference type="Pfam" id="PF02283">
    <property type="entry name" value="CobU"/>
    <property type="match status" value="1"/>
</dbReference>
<evidence type="ECO:0000256" key="12">
    <source>
        <dbReference type="ARBA" id="ARBA00022741"/>
    </source>
</evidence>
<comment type="similarity">
    <text evidence="7">Belongs to the CobU/CobP family.</text>
</comment>
<dbReference type="EC" id="2.7.7.62" evidence="9"/>
<sequence>MIRLITGGIRSGKSAFAEKMAQELGERVLYVATGAGLDEEMEKRIQLHRNRRPFSWGLVEEERDLPEVLQDVGEWDAWLIDDLATWVANDVMLLSEEEMKSHRESIEEKMLARVDRLLACCGDKEVILVTSEVGHGGVAMNRMARLFQDLLGRVNQRVANEADQVWMVVSGIPVPIKGGGG</sequence>
<dbReference type="PANTHER" id="PTHR34848">
    <property type="match status" value="1"/>
</dbReference>
<evidence type="ECO:0000256" key="15">
    <source>
        <dbReference type="ARBA" id="ARBA00023134"/>
    </source>
</evidence>
<dbReference type="GO" id="GO:0043752">
    <property type="term" value="F:adenosylcobinamide kinase activity"/>
    <property type="evidence" value="ECO:0007669"/>
    <property type="project" value="UniProtKB-EC"/>
</dbReference>
<keyword evidence="13 20" id="KW-0418">Kinase</keyword>
<evidence type="ECO:0000256" key="8">
    <source>
        <dbReference type="ARBA" id="ARBA00012016"/>
    </source>
</evidence>
<protein>
    <recommendedName>
        <fullName evidence="16">Adenosylcobinamide kinase</fullName>
        <ecNumber evidence="8">2.7.1.156</ecNumber>
        <ecNumber evidence="9">2.7.7.62</ecNumber>
    </recommendedName>
    <alternativeName>
        <fullName evidence="17">Adenosylcobinamide-phosphate guanylyltransferase</fullName>
    </alternativeName>
</protein>
<proteinExistence type="inferred from homology"/>
<comment type="function">
    <text evidence="4">Catalyzes ATP-dependent phosphorylation of adenosylcobinamide and addition of GMP to adenosylcobinamide phosphate.</text>
</comment>
<evidence type="ECO:0000256" key="6">
    <source>
        <dbReference type="ARBA" id="ARBA00005159"/>
    </source>
</evidence>
<feature type="active site" description="GMP-histidine intermediate" evidence="18">
    <location>
        <position position="48"/>
    </location>
</feature>
<comment type="pathway">
    <text evidence="5">Cofactor biosynthesis; adenosylcobalamin biosynthesis; adenosylcobalamin from cob(II)yrinate a,c-diamide: step 6/7.</text>
</comment>
<evidence type="ECO:0000256" key="18">
    <source>
        <dbReference type="PIRSR" id="PIRSR006135-1"/>
    </source>
</evidence>
<dbReference type="GO" id="GO:0008820">
    <property type="term" value="F:cobinamide phosphate guanylyltransferase activity"/>
    <property type="evidence" value="ECO:0007669"/>
    <property type="project" value="UniProtKB-EC"/>
</dbReference>
<comment type="catalytic activity">
    <reaction evidence="3">
        <text>adenosylcob(III)inamide + GTP = adenosylcob(III)inamide phosphate + GDP + H(+)</text>
        <dbReference type="Rhea" id="RHEA:15765"/>
        <dbReference type="ChEBI" id="CHEBI:2480"/>
        <dbReference type="ChEBI" id="CHEBI:15378"/>
        <dbReference type="ChEBI" id="CHEBI:37565"/>
        <dbReference type="ChEBI" id="CHEBI:58189"/>
        <dbReference type="ChEBI" id="CHEBI:58502"/>
        <dbReference type="EC" id="2.7.1.156"/>
    </reaction>
</comment>
<keyword evidence="14" id="KW-0067">ATP-binding</keyword>
<evidence type="ECO:0000256" key="1">
    <source>
        <dbReference type="ARBA" id="ARBA00000312"/>
    </source>
</evidence>
<gene>
    <name evidence="20" type="ORF">SAMN05444487_10980</name>
</gene>
<dbReference type="GO" id="GO:0005525">
    <property type="term" value="F:GTP binding"/>
    <property type="evidence" value="ECO:0007669"/>
    <property type="project" value="UniProtKB-KW"/>
</dbReference>
<dbReference type="InterPro" id="IPR027417">
    <property type="entry name" value="P-loop_NTPase"/>
</dbReference>
<dbReference type="Gene3D" id="3.40.50.300">
    <property type="entry name" value="P-loop containing nucleotide triphosphate hydrolases"/>
    <property type="match status" value="1"/>
</dbReference>
<dbReference type="Proteomes" id="UP000198534">
    <property type="component" value="Unassembled WGS sequence"/>
</dbReference>
<feature type="binding site" evidence="19">
    <location>
        <begin position="7"/>
        <end position="14"/>
    </location>
    <ligand>
        <name>GTP</name>
        <dbReference type="ChEBI" id="CHEBI:37565"/>
    </ligand>
</feature>
<evidence type="ECO:0000313" key="21">
    <source>
        <dbReference type="Proteomes" id="UP000198534"/>
    </source>
</evidence>
<comment type="catalytic activity">
    <reaction evidence="2">
        <text>adenosylcob(III)inamide phosphate + GTP + H(+) = adenosylcob(III)inamide-GDP + diphosphate</text>
        <dbReference type="Rhea" id="RHEA:22712"/>
        <dbReference type="ChEBI" id="CHEBI:15378"/>
        <dbReference type="ChEBI" id="CHEBI:33019"/>
        <dbReference type="ChEBI" id="CHEBI:37565"/>
        <dbReference type="ChEBI" id="CHEBI:58502"/>
        <dbReference type="ChEBI" id="CHEBI:60487"/>
        <dbReference type="EC" id="2.7.7.62"/>
    </reaction>
</comment>
<dbReference type="RefSeq" id="WP_091740098.1">
    <property type="nucleotide sequence ID" value="NZ_FNNQ01000009.1"/>
</dbReference>
<comment type="pathway">
    <text evidence="6">Cofactor biosynthesis; adenosylcobalamin biosynthesis; adenosylcobalamin from cob(II)yrinate a,c-diamide: step 5/7.</text>
</comment>
<dbReference type="GO" id="GO:0005524">
    <property type="term" value="F:ATP binding"/>
    <property type="evidence" value="ECO:0007669"/>
    <property type="project" value="UniProtKB-KW"/>
</dbReference>
<evidence type="ECO:0000256" key="4">
    <source>
        <dbReference type="ARBA" id="ARBA00003889"/>
    </source>
</evidence>
<keyword evidence="11 20" id="KW-0808">Transferase</keyword>
<dbReference type="EC" id="2.7.1.156" evidence="8"/>
<dbReference type="AlphaFoldDB" id="A0A1H2YHL2"/>
<evidence type="ECO:0000256" key="14">
    <source>
        <dbReference type="ARBA" id="ARBA00022840"/>
    </source>
</evidence>
<dbReference type="OrthoDB" id="9799422at2"/>
<dbReference type="PANTHER" id="PTHR34848:SF1">
    <property type="entry name" value="BIFUNCTIONAL ADENOSYLCOBALAMIN BIOSYNTHESIS PROTEIN COBU"/>
    <property type="match status" value="1"/>
</dbReference>
<keyword evidence="20" id="KW-0548">Nucleotidyltransferase</keyword>
<evidence type="ECO:0000313" key="20">
    <source>
        <dbReference type="EMBL" id="SDX04713.1"/>
    </source>
</evidence>
<evidence type="ECO:0000256" key="7">
    <source>
        <dbReference type="ARBA" id="ARBA00007490"/>
    </source>
</evidence>
<organism evidence="20 21">
    <name type="scientific">Marininema mesophilum</name>
    <dbReference type="NCBI Taxonomy" id="1048340"/>
    <lineage>
        <taxon>Bacteria</taxon>
        <taxon>Bacillati</taxon>
        <taxon>Bacillota</taxon>
        <taxon>Bacilli</taxon>
        <taxon>Bacillales</taxon>
        <taxon>Thermoactinomycetaceae</taxon>
        <taxon>Marininema</taxon>
    </lineage>
</organism>
<dbReference type="NCBIfam" id="NF004469">
    <property type="entry name" value="PRK05800.1"/>
    <property type="match status" value="1"/>
</dbReference>
<feature type="binding site" evidence="19">
    <location>
        <begin position="49"/>
        <end position="52"/>
    </location>
    <ligand>
        <name>GTP</name>
        <dbReference type="ChEBI" id="CHEBI:37565"/>
    </ligand>
</feature>
<evidence type="ECO:0000256" key="11">
    <source>
        <dbReference type="ARBA" id="ARBA00022679"/>
    </source>
</evidence>
<comment type="catalytic activity">
    <reaction evidence="1">
        <text>adenosylcob(III)inamide + ATP = adenosylcob(III)inamide phosphate + ADP + H(+)</text>
        <dbReference type="Rhea" id="RHEA:15769"/>
        <dbReference type="ChEBI" id="CHEBI:2480"/>
        <dbReference type="ChEBI" id="CHEBI:15378"/>
        <dbReference type="ChEBI" id="CHEBI:30616"/>
        <dbReference type="ChEBI" id="CHEBI:58502"/>
        <dbReference type="ChEBI" id="CHEBI:456216"/>
        <dbReference type="EC" id="2.7.1.156"/>
    </reaction>
</comment>
<accession>A0A1H2YHL2</accession>
<keyword evidence="15 19" id="KW-0342">GTP-binding</keyword>
<evidence type="ECO:0000256" key="19">
    <source>
        <dbReference type="PIRSR" id="PIRSR006135-2"/>
    </source>
</evidence>
<reference evidence="20 21" key="1">
    <citation type="submission" date="2016-10" db="EMBL/GenBank/DDBJ databases">
        <authorList>
            <person name="de Groot N.N."/>
        </authorList>
    </citation>
    <scope>NUCLEOTIDE SEQUENCE [LARGE SCALE GENOMIC DNA]</scope>
    <source>
        <strain evidence="20 21">DSM 45610</strain>
    </source>
</reference>
<dbReference type="CDD" id="cd00544">
    <property type="entry name" value="CobU"/>
    <property type="match status" value="1"/>
</dbReference>
<evidence type="ECO:0000256" key="10">
    <source>
        <dbReference type="ARBA" id="ARBA00022573"/>
    </source>
</evidence>
<dbReference type="UniPathway" id="UPA00148">
    <property type="reaction ID" value="UER00236"/>
</dbReference>
<evidence type="ECO:0000256" key="13">
    <source>
        <dbReference type="ARBA" id="ARBA00022777"/>
    </source>
</evidence>
<evidence type="ECO:0000256" key="16">
    <source>
        <dbReference type="ARBA" id="ARBA00029570"/>
    </source>
</evidence>
<dbReference type="GO" id="GO:0009236">
    <property type="term" value="P:cobalamin biosynthetic process"/>
    <property type="evidence" value="ECO:0007669"/>
    <property type="project" value="UniProtKB-UniPathway"/>
</dbReference>
<keyword evidence="12 19" id="KW-0547">Nucleotide-binding</keyword>
<evidence type="ECO:0000256" key="5">
    <source>
        <dbReference type="ARBA" id="ARBA00004692"/>
    </source>
</evidence>
<dbReference type="PIRSF" id="PIRSF006135">
    <property type="entry name" value="CobU"/>
    <property type="match status" value="1"/>
</dbReference>
<feature type="binding site" evidence="19">
    <location>
        <begin position="32"/>
        <end position="34"/>
    </location>
    <ligand>
        <name>GTP</name>
        <dbReference type="ChEBI" id="CHEBI:37565"/>
    </ligand>
</feature>
<dbReference type="SUPFAM" id="SSF52540">
    <property type="entry name" value="P-loop containing nucleoside triphosphate hydrolases"/>
    <property type="match status" value="1"/>
</dbReference>